<dbReference type="AlphaFoldDB" id="A0A9D4XGX3"/>
<name>A0A9D4XGX3_PEA</name>
<proteinExistence type="inferred from homology"/>
<keyword evidence="3 11" id="KW-0349">Heme</keyword>
<dbReference type="InterPro" id="IPR017972">
    <property type="entry name" value="Cyt_P450_CS"/>
</dbReference>
<comment type="similarity">
    <text evidence="2 12">Belongs to the cytochrome P450 family.</text>
</comment>
<evidence type="ECO:0000256" key="5">
    <source>
        <dbReference type="ARBA" id="ARBA00022723"/>
    </source>
</evidence>
<dbReference type="PRINTS" id="PR00463">
    <property type="entry name" value="EP450I"/>
</dbReference>
<dbReference type="SUPFAM" id="SSF48264">
    <property type="entry name" value="Cytochrome P450"/>
    <property type="match status" value="1"/>
</dbReference>
<comment type="caution">
    <text evidence="14">The sequence shown here is derived from an EMBL/GenBank/DDBJ whole genome shotgun (WGS) entry which is preliminary data.</text>
</comment>
<evidence type="ECO:0000256" key="12">
    <source>
        <dbReference type="RuleBase" id="RU000461"/>
    </source>
</evidence>
<dbReference type="GO" id="GO:0005506">
    <property type="term" value="F:iron ion binding"/>
    <property type="evidence" value="ECO:0007669"/>
    <property type="project" value="InterPro"/>
</dbReference>
<dbReference type="InterPro" id="IPR036396">
    <property type="entry name" value="Cyt_P450_sf"/>
</dbReference>
<evidence type="ECO:0000256" key="3">
    <source>
        <dbReference type="ARBA" id="ARBA00022617"/>
    </source>
</evidence>
<evidence type="ECO:0000256" key="1">
    <source>
        <dbReference type="ARBA" id="ARBA00004167"/>
    </source>
</evidence>
<dbReference type="PRINTS" id="PR00385">
    <property type="entry name" value="P450"/>
</dbReference>
<evidence type="ECO:0000256" key="13">
    <source>
        <dbReference type="SAM" id="Phobius"/>
    </source>
</evidence>
<comment type="cofactor">
    <cofactor evidence="11">
        <name>heme</name>
        <dbReference type="ChEBI" id="CHEBI:30413"/>
    </cofactor>
</comment>
<organism evidence="14 15">
    <name type="scientific">Pisum sativum</name>
    <name type="common">Garden pea</name>
    <name type="synonym">Lathyrus oleraceus</name>
    <dbReference type="NCBI Taxonomy" id="3888"/>
    <lineage>
        <taxon>Eukaryota</taxon>
        <taxon>Viridiplantae</taxon>
        <taxon>Streptophyta</taxon>
        <taxon>Embryophyta</taxon>
        <taxon>Tracheophyta</taxon>
        <taxon>Spermatophyta</taxon>
        <taxon>Magnoliopsida</taxon>
        <taxon>eudicotyledons</taxon>
        <taxon>Gunneridae</taxon>
        <taxon>Pentapetalae</taxon>
        <taxon>rosids</taxon>
        <taxon>fabids</taxon>
        <taxon>Fabales</taxon>
        <taxon>Fabaceae</taxon>
        <taxon>Papilionoideae</taxon>
        <taxon>50 kb inversion clade</taxon>
        <taxon>NPAAA clade</taxon>
        <taxon>Hologalegina</taxon>
        <taxon>IRL clade</taxon>
        <taxon>Fabeae</taxon>
        <taxon>Lathyrus</taxon>
    </lineage>
</organism>
<dbReference type="GO" id="GO:0016705">
    <property type="term" value="F:oxidoreductase activity, acting on paired donors, with incorporation or reduction of molecular oxygen"/>
    <property type="evidence" value="ECO:0007669"/>
    <property type="project" value="InterPro"/>
</dbReference>
<feature type="transmembrane region" description="Helical" evidence="13">
    <location>
        <begin position="17"/>
        <end position="34"/>
    </location>
</feature>
<keyword evidence="15" id="KW-1185">Reference proteome</keyword>
<evidence type="ECO:0000313" key="14">
    <source>
        <dbReference type="EMBL" id="KAI5421033.1"/>
    </source>
</evidence>
<dbReference type="Pfam" id="PF00067">
    <property type="entry name" value="p450"/>
    <property type="match status" value="1"/>
</dbReference>
<dbReference type="CDD" id="cd20642">
    <property type="entry name" value="CYP72"/>
    <property type="match status" value="1"/>
</dbReference>
<keyword evidence="8 11" id="KW-0408">Iron</keyword>
<evidence type="ECO:0000256" key="7">
    <source>
        <dbReference type="ARBA" id="ARBA00023002"/>
    </source>
</evidence>
<dbReference type="InterPro" id="IPR050665">
    <property type="entry name" value="Cytochrome_P450_Monooxygen"/>
</dbReference>
<dbReference type="PANTHER" id="PTHR24282">
    <property type="entry name" value="CYTOCHROME P450 FAMILY MEMBER"/>
    <property type="match status" value="1"/>
</dbReference>
<dbReference type="GO" id="GO:0016020">
    <property type="term" value="C:membrane"/>
    <property type="evidence" value="ECO:0007669"/>
    <property type="project" value="UniProtKB-SubCell"/>
</dbReference>
<comment type="subcellular location">
    <subcellularLocation>
        <location evidence="1">Membrane</location>
        <topology evidence="1">Single-pass membrane protein</topology>
    </subcellularLocation>
</comment>
<dbReference type="FunFam" id="1.10.630.10:FF:000029">
    <property type="entry name" value="Cytochrome P450 734A1"/>
    <property type="match status" value="1"/>
</dbReference>
<dbReference type="EMBL" id="JAMSHJ010000004">
    <property type="protein sequence ID" value="KAI5421033.1"/>
    <property type="molecule type" value="Genomic_DNA"/>
</dbReference>
<gene>
    <name evidence="14" type="ORF">KIW84_044754</name>
</gene>
<dbReference type="Gramene" id="Psat04G0475400-T1">
    <property type="protein sequence ID" value="KAI5421033.1"/>
    <property type="gene ID" value="KIW84_044754"/>
</dbReference>
<dbReference type="InterPro" id="IPR001128">
    <property type="entry name" value="Cyt_P450"/>
</dbReference>
<keyword evidence="5 11" id="KW-0479">Metal-binding</keyword>
<keyword evidence="4 13" id="KW-0812">Transmembrane</keyword>
<dbReference type="GO" id="GO:0004497">
    <property type="term" value="F:monooxygenase activity"/>
    <property type="evidence" value="ECO:0007669"/>
    <property type="project" value="UniProtKB-KW"/>
</dbReference>
<evidence type="ECO:0000256" key="8">
    <source>
        <dbReference type="ARBA" id="ARBA00023004"/>
    </source>
</evidence>
<evidence type="ECO:0000256" key="9">
    <source>
        <dbReference type="ARBA" id="ARBA00023033"/>
    </source>
</evidence>
<feature type="non-terminal residue" evidence="14">
    <location>
        <position position="1"/>
    </location>
</feature>
<keyword evidence="10 13" id="KW-0472">Membrane</keyword>
<evidence type="ECO:0000256" key="10">
    <source>
        <dbReference type="ARBA" id="ARBA00023136"/>
    </source>
</evidence>
<evidence type="ECO:0000256" key="2">
    <source>
        <dbReference type="ARBA" id="ARBA00010617"/>
    </source>
</evidence>
<evidence type="ECO:0008006" key="16">
    <source>
        <dbReference type="Google" id="ProtNLM"/>
    </source>
</evidence>
<sequence length="528" mass="60780">NYKTKKMEVFISTSTTIMMWVLTVILAAIPWYLLNKLWFKPKRFEKLLISQGLHGDAYKLSLFDNSKQNHMMKLQHEATYKSIGLFKEAAPSIFTPVHQTVHKYGNNSFLWEGTTPKVVITDPDQIKQVFNMIEDFPKPKLYSLAKYLSNGIVQYEGEKWAKHRKIINPAFHIEKLKGMLPAFTYSCEEMISKWKELLSPDGTCEIDVWPFLHNLTRDVISRTAFGSSYVEGTKIFELLKRQGFLLMTERYANIPLWWLLPTTSKRRMKEMDRDISDSLAGVIKKREESLKNGETAIDDLLGILLQSNHAENQGHVNSKRFGMSAQEVMDECKTFYNAGQETTSVLLVWTMVLLGRYPEWQARAREEVLQVFGNQNPNFEGLNQLKIVTMILYEVLRLYPPAVYFNRAIRKDLKLGNLFLSKGTQVSLPILLIHQDHDIWGDDAKEFKPERFADGIAKATKGQVCYFPFGWGLRTCIGQNFSLLEAKIVISLLLQNFSFELSPSYVHVPTTVLTLQPKYGATIILHKL</sequence>
<dbReference type="GO" id="GO:0020037">
    <property type="term" value="F:heme binding"/>
    <property type="evidence" value="ECO:0007669"/>
    <property type="project" value="InterPro"/>
</dbReference>
<feature type="binding site" description="axial binding residue" evidence="11">
    <location>
        <position position="476"/>
    </location>
    <ligand>
        <name>heme</name>
        <dbReference type="ChEBI" id="CHEBI:30413"/>
    </ligand>
    <ligandPart>
        <name>Fe</name>
        <dbReference type="ChEBI" id="CHEBI:18248"/>
    </ligandPart>
</feature>
<keyword evidence="6 13" id="KW-1133">Transmembrane helix</keyword>
<dbReference type="Proteomes" id="UP001058974">
    <property type="component" value="Chromosome 4"/>
</dbReference>
<keyword evidence="9 12" id="KW-0503">Monooxygenase</keyword>
<evidence type="ECO:0000256" key="4">
    <source>
        <dbReference type="ARBA" id="ARBA00022692"/>
    </source>
</evidence>
<reference evidence="14 15" key="1">
    <citation type="journal article" date="2022" name="Nat. Genet.">
        <title>Improved pea reference genome and pan-genome highlight genomic features and evolutionary characteristics.</title>
        <authorList>
            <person name="Yang T."/>
            <person name="Liu R."/>
            <person name="Luo Y."/>
            <person name="Hu S."/>
            <person name="Wang D."/>
            <person name="Wang C."/>
            <person name="Pandey M.K."/>
            <person name="Ge S."/>
            <person name="Xu Q."/>
            <person name="Li N."/>
            <person name="Li G."/>
            <person name="Huang Y."/>
            <person name="Saxena R.K."/>
            <person name="Ji Y."/>
            <person name="Li M."/>
            <person name="Yan X."/>
            <person name="He Y."/>
            <person name="Liu Y."/>
            <person name="Wang X."/>
            <person name="Xiang C."/>
            <person name="Varshney R.K."/>
            <person name="Ding H."/>
            <person name="Gao S."/>
            <person name="Zong X."/>
        </authorList>
    </citation>
    <scope>NUCLEOTIDE SEQUENCE [LARGE SCALE GENOMIC DNA]</scope>
    <source>
        <strain evidence="14 15">cv. Zhongwan 6</strain>
    </source>
</reference>
<accession>A0A9D4XGX3</accession>
<dbReference type="PROSITE" id="PS00086">
    <property type="entry name" value="CYTOCHROME_P450"/>
    <property type="match status" value="1"/>
</dbReference>
<dbReference type="PANTHER" id="PTHR24282:SF253">
    <property type="entry name" value="11-OXO-BETA-AMYRIN 30-OXIDASE"/>
    <property type="match status" value="1"/>
</dbReference>
<dbReference type="Gene3D" id="1.10.630.10">
    <property type="entry name" value="Cytochrome P450"/>
    <property type="match status" value="1"/>
</dbReference>
<dbReference type="InterPro" id="IPR002401">
    <property type="entry name" value="Cyt_P450_E_grp-I"/>
</dbReference>
<evidence type="ECO:0000313" key="15">
    <source>
        <dbReference type="Proteomes" id="UP001058974"/>
    </source>
</evidence>
<keyword evidence="7 12" id="KW-0560">Oxidoreductase</keyword>
<protein>
    <recommendedName>
        <fullName evidence="16">11-oxo-beta-amyrin 30-oxidase</fullName>
    </recommendedName>
</protein>
<evidence type="ECO:0000256" key="6">
    <source>
        <dbReference type="ARBA" id="ARBA00022989"/>
    </source>
</evidence>
<evidence type="ECO:0000256" key="11">
    <source>
        <dbReference type="PIRSR" id="PIRSR602401-1"/>
    </source>
</evidence>